<dbReference type="GO" id="GO:0003677">
    <property type="term" value="F:DNA binding"/>
    <property type="evidence" value="ECO:0007669"/>
    <property type="project" value="InterPro"/>
</dbReference>
<protein>
    <recommendedName>
        <fullName evidence="1">RNA polymerase subunit H/Rpb5 C-terminal domain-containing protein</fullName>
    </recommendedName>
</protein>
<dbReference type="GO" id="GO:0003899">
    <property type="term" value="F:DNA-directed RNA polymerase activity"/>
    <property type="evidence" value="ECO:0007669"/>
    <property type="project" value="InterPro"/>
</dbReference>
<proteinExistence type="predicted"/>
<dbReference type="SUPFAM" id="SSF55287">
    <property type="entry name" value="RPB5-like RNA polymerase subunit"/>
    <property type="match status" value="1"/>
</dbReference>
<dbReference type="AlphaFoldDB" id="A0A6C0C5A9"/>
<evidence type="ECO:0000259" key="1">
    <source>
        <dbReference type="Pfam" id="PF01191"/>
    </source>
</evidence>
<name>A0A6C0C5A9_9ZZZZ</name>
<dbReference type="Gene3D" id="3.90.940.20">
    <property type="entry name" value="RPB5-like RNA polymerase subunit"/>
    <property type="match status" value="1"/>
</dbReference>
<feature type="domain" description="RNA polymerase subunit H/Rpb5 C-terminal" evidence="1">
    <location>
        <begin position="184"/>
        <end position="256"/>
    </location>
</feature>
<dbReference type="EMBL" id="MN739344">
    <property type="protein sequence ID" value="QHS99512.1"/>
    <property type="molecule type" value="Genomic_DNA"/>
</dbReference>
<dbReference type="Pfam" id="PF01191">
    <property type="entry name" value="RNA_pol_Rpb5_C"/>
    <property type="match status" value="1"/>
</dbReference>
<evidence type="ECO:0000313" key="2">
    <source>
        <dbReference type="EMBL" id="QHS99512.1"/>
    </source>
</evidence>
<accession>A0A6C0C5A9</accession>
<organism evidence="2">
    <name type="scientific">viral metagenome</name>
    <dbReference type="NCBI Taxonomy" id="1070528"/>
    <lineage>
        <taxon>unclassified sequences</taxon>
        <taxon>metagenomes</taxon>
        <taxon>organismal metagenomes</taxon>
    </lineage>
</organism>
<dbReference type="GO" id="GO:0006351">
    <property type="term" value="P:DNA-templated transcription"/>
    <property type="evidence" value="ECO:0007669"/>
    <property type="project" value="InterPro"/>
</dbReference>
<reference evidence="2" key="1">
    <citation type="journal article" date="2020" name="Nature">
        <title>Giant virus diversity and host interactions through global metagenomics.</title>
        <authorList>
            <person name="Schulz F."/>
            <person name="Roux S."/>
            <person name="Paez-Espino D."/>
            <person name="Jungbluth S."/>
            <person name="Walsh D.A."/>
            <person name="Denef V.J."/>
            <person name="McMahon K.D."/>
            <person name="Konstantinidis K.T."/>
            <person name="Eloe-Fadrosh E.A."/>
            <person name="Kyrpides N.C."/>
            <person name="Woyke T."/>
        </authorList>
    </citation>
    <scope>NUCLEOTIDE SEQUENCE</scope>
    <source>
        <strain evidence="2">GVMAG-M-3300020187-37</strain>
    </source>
</reference>
<dbReference type="InterPro" id="IPR000783">
    <property type="entry name" value="RNA_pol_subH/Rpb5_C"/>
</dbReference>
<sequence length="257" mass="29831">MKITEKINRSRYTLKEILSNEWDTSVISDYSLQEIDKLYTGVDISDPFIKSYGNGFICNIKLQHKIIDNHYLHVVYFNFPELSPDSSLVKVTKKNLEKIDILYKEGYFNINDSVIVVINETVSESISKSVDNLNVKFQNDLSIEGLDEEIIKVLTDKNMELNKEYNIKHFKNIHILDIDSLTNNLLKHRLVPKHIVIRNKEEINKILSNCNATINQLPIILKNDIIAKLTRMVPGDVCEIKRINDKCGENNFYRVCK</sequence>
<dbReference type="InterPro" id="IPR035913">
    <property type="entry name" value="RPB5-like_sf"/>
</dbReference>